<accession>A0ACA9Y5R2</accession>
<sequence>MAKDTYLKKVLGEERFNHIKASKVLMVGAGGIGCELIKNLMLTGFGEIHIVDLDTITLSNLNRQFLFRQKDINKSKAMILVKAVEKFNYFDCKLIPHHGNIMNTELFPISWWSSFDYIYNALDNVEARTYVNSIALFLKKPLMESGTTGFQGQVLPIYPYQSECFDCIPKDTPTTYPVCTIRSTPSKPVHCITWAKEFLFMQLFDEVQILSPEKLAEQRKILESETTDKKEIDNLMNETNELNDLRKLTSSTIEEFMDNLVNKIFVKDIEKLIRIDSLWKYRKQPVPLDYATYNSELSSMVKSTSSDVLHNETKVWSILENLYVLYQASKSLIDRIQSGEKFISFDKDDDDTLNFVVSASNLRSSIFGIDVMSKFDIKQIAGNIIPAIATTNAIISGFSDLQSLNYFKSYELSNQDANTVFVSMKPNRFVARATLASPNPQCASCSLSSRGIMSLSSLDGTLQELIDNIKEFYKYEDISLILGKNKLIYDFDFEDNVDRSLNSLGFKSGETLLVQDDNDELENLELYIIIGEEFKLPELTLRAKKVFKEETDAEDDEPIEEGVVDDIIEVEPPIKKQKV</sequence>
<name>A0ACA9Y5R2_9ASCO</name>
<evidence type="ECO:0000313" key="2">
    <source>
        <dbReference type="Proteomes" id="UP001152531"/>
    </source>
</evidence>
<keyword evidence="2" id="KW-1185">Reference proteome</keyword>
<protein>
    <submittedName>
        <fullName evidence="1">Ubiquitin-activating enzyme E1-like</fullName>
    </submittedName>
</protein>
<evidence type="ECO:0000313" key="1">
    <source>
        <dbReference type="EMBL" id="CAH6720314.1"/>
    </source>
</evidence>
<gene>
    <name evidence="1" type="ORF">CLIB1444_03S09164</name>
</gene>
<organism evidence="1 2">
    <name type="scientific">[Candida] jaroonii</name>
    <dbReference type="NCBI Taxonomy" id="467808"/>
    <lineage>
        <taxon>Eukaryota</taxon>
        <taxon>Fungi</taxon>
        <taxon>Dikarya</taxon>
        <taxon>Ascomycota</taxon>
        <taxon>Saccharomycotina</taxon>
        <taxon>Pichiomycetes</taxon>
        <taxon>Debaryomycetaceae</taxon>
        <taxon>Yamadazyma</taxon>
    </lineage>
</organism>
<dbReference type="Proteomes" id="UP001152531">
    <property type="component" value="Unassembled WGS sequence"/>
</dbReference>
<comment type="caution">
    <text evidence="1">The sequence shown here is derived from an EMBL/GenBank/DDBJ whole genome shotgun (WGS) entry which is preliminary data.</text>
</comment>
<dbReference type="EMBL" id="CALSDN010000003">
    <property type="protein sequence ID" value="CAH6720314.1"/>
    <property type="molecule type" value="Genomic_DNA"/>
</dbReference>
<proteinExistence type="predicted"/>
<reference evidence="1" key="1">
    <citation type="submission" date="2022-06" db="EMBL/GenBank/DDBJ databases">
        <authorList>
            <person name="Legras J.-L."/>
            <person name="Devillers H."/>
            <person name="Grondin C."/>
        </authorList>
    </citation>
    <scope>NUCLEOTIDE SEQUENCE</scope>
    <source>
        <strain evidence="1">CLIB 1444</strain>
    </source>
</reference>